<evidence type="ECO:0000313" key="3">
    <source>
        <dbReference type="EMBL" id="AES69211.1"/>
    </source>
</evidence>
<evidence type="ECO:0000313" key="5">
    <source>
        <dbReference type="EnsemblPlants" id="AES69211"/>
    </source>
</evidence>
<name>G7IWG0_MEDTR</name>
<dbReference type="Pfam" id="PF07127">
    <property type="entry name" value="Nodulin_late"/>
    <property type="match status" value="1"/>
</dbReference>
<accession>G7IWG0</accession>
<organism evidence="3 6">
    <name type="scientific">Medicago truncatula</name>
    <name type="common">Barrel medic</name>
    <name type="synonym">Medicago tribuloides</name>
    <dbReference type="NCBI Taxonomy" id="3880"/>
    <lineage>
        <taxon>Eukaryota</taxon>
        <taxon>Viridiplantae</taxon>
        <taxon>Streptophyta</taxon>
        <taxon>Embryophyta</taxon>
        <taxon>Tracheophyta</taxon>
        <taxon>Spermatophyta</taxon>
        <taxon>Magnoliopsida</taxon>
        <taxon>eudicotyledons</taxon>
        <taxon>Gunneridae</taxon>
        <taxon>Pentapetalae</taxon>
        <taxon>rosids</taxon>
        <taxon>fabids</taxon>
        <taxon>Fabales</taxon>
        <taxon>Fabaceae</taxon>
        <taxon>Papilionoideae</taxon>
        <taxon>50 kb inversion clade</taxon>
        <taxon>NPAAA clade</taxon>
        <taxon>Hologalegina</taxon>
        <taxon>IRL clade</taxon>
        <taxon>Trifolieae</taxon>
        <taxon>Medicago</taxon>
    </lineage>
</organism>
<dbReference type="GO" id="GO:0046872">
    <property type="term" value="F:metal ion binding"/>
    <property type="evidence" value="ECO:0007669"/>
    <property type="project" value="InterPro"/>
</dbReference>
<feature type="transmembrane region" description="Helical" evidence="1">
    <location>
        <begin position="6"/>
        <end position="28"/>
    </location>
</feature>
<reference evidence="5" key="3">
    <citation type="submission" date="2015-04" db="UniProtKB">
        <authorList>
            <consortium name="EnsemblPlants"/>
        </authorList>
    </citation>
    <scope>IDENTIFICATION</scope>
    <source>
        <strain evidence="5">cv. Jemalong A17</strain>
    </source>
</reference>
<sequence length="63" mass="7442">MTHISMFVYSLIIFLSIYLVVTDGIILCKDHFDCYENIRKLRCDFDTEKPFCISLNVCQCIKQ</sequence>
<dbReference type="EnsemblPlants" id="AES69211">
    <property type="protein sequence ID" value="AES69211"/>
    <property type="gene ID" value="MTR_3g025420"/>
</dbReference>
<evidence type="ECO:0000256" key="1">
    <source>
        <dbReference type="SAM" id="Phobius"/>
    </source>
</evidence>
<dbReference type="EMBL" id="PSQE01000003">
    <property type="protein sequence ID" value="RHN66069.1"/>
    <property type="molecule type" value="Genomic_DNA"/>
</dbReference>
<dbReference type="Proteomes" id="UP000265566">
    <property type="component" value="Chromosome 3"/>
</dbReference>
<keyword evidence="1" id="KW-0812">Transmembrane</keyword>
<reference evidence="3 6" key="2">
    <citation type="journal article" date="2014" name="BMC Genomics">
        <title>An improved genome release (version Mt4.0) for the model legume Medicago truncatula.</title>
        <authorList>
            <person name="Tang H."/>
            <person name="Krishnakumar V."/>
            <person name="Bidwell S."/>
            <person name="Rosen B."/>
            <person name="Chan A."/>
            <person name="Zhou S."/>
            <person name="Gentzbittel L."/>
            <person name="Childs K.L."/>
            <person name="Yandell M."/>
            <person name="Gundlach H."/>
            <person name="Mayer K.F."/>
            <person name="Schwartz D.C."/>
            <person name="Town C.D."/>
        </authorList>
    </citation>
    <scope>GENOME REANNOTATION</scope>
    <source>
        <strain evidence="5 6">cv. Jemalong A17</strain>
    </source>
</reference>
<evidence type="ECO:0000259" key="2">
    <source>
        <dbReference type="Pfam" id="PF07127"/>
    </source>
</evidence>
<proteinExistence type="predicted"/>
<dbReference type="InterPro" id="IPR009810">
    <property type="entry name" value="Nodulin_late_dom"/>
</dbReference>
<dbReference type="Proteomes" id="UP000002051">
    <property type="component" value="Chromosome 3"/>
</dbReference>
<evidence type="ECO:0000313" key="4">
    <source>
        <dbReference type="EMBL" id="RHN66069.1"/>
    </source>
</evidence>
<keyword evidence="1" id="KW-0472">Membrane</keyword>
<dbReference type="Gramene" id="rna13981">
    <property type="protein sequence ID" value="RHN66069.1"/>
    <property type="gene ID" value="gene13981"/>
</dbReference>
<protein>
    <submittedName>
        <fullName evidence="3">Nodule Cysteine-Rich (NCR) secreted peptide</fullName>
    </submittedName>
    <submittedName>
        <fullName evidence="4">Putative Late nodulin</fullName>
    </submittedName>
</protein>
<dbReference type="PaxDb" id="3880-AES69211"/>
<evidence type="ECO:0000313" key="6">
    <source>
        <dbReference type="Proteomes" id="UP000002051"/>
    </source>
</evidence>
<dbReference type="HOGENOM" id="CLU_181053_0_0_1"/>
<dbReference type="EMBL" id="CM001219">
    <property type="protein sequence ID" value="AES69211.1"/>
    <property type="molecule type" value="Genomic_DNA"/>
</dbReference>
<keyword evidence="1" id="KW-1133">Transmembrane helix</keyword>
<reference evidence="4" key="4">
    <citation type="journal article" date="2018" name="Nat. Plants">
        <title>Whole-genome landscape of Medicago truncatula symbiotic genes.</title>
        <authorList>
            <person name="Pecrix Y."/>
            <person name="Gamas P."/>
            <person name="Carrere S."/>
        </authorList>
    </citation>
    <scope>NUCLEOTIDE SEQUENCE</scope>
    <source>
        <tissue evidence="4">Leaves</tissue>
    </source>
</reference>
<feature type="domain" description="Late nodulin" evidence="2">
    <location>
        <begin position="1"/>
        <end position="54"/>
    </location>
</feature>
<gene>
    <name evidence="3" type="ordered locus">MTR_3g025420</name>
    <name evidence="4" type="ORF">MtrunA17_Chr3g0086761</name>
</gene>
<reference evidence="3 6" key="1">
    <citation type="journal article" date="2011" name="Nature">
        <title>The Medicago genome provides insight into the evolution of rhizobial symbioses.</title>
        <authorList>
            <person name="Young N.D."/>
            <person name="Debelle F."/>
            <person name="Oldroyd G.E."/>
            <person name="Geurts R."/>
            <person name="Cannon S.B."/>
            <person name="Udvardi M.K."/>
            <person name="Benedito V.A."/>
            <person name="Mayer K.F."/>
            <person name="Gouzy J."/>
            <person name="Schoof H."/>
            <person name="Van de Peer Y."/>
            <person name="Proost S."/>
            <person name="Cook D.R."/>
            <person name="Meyers B.C."/>
            <person name="Spannagl M."/>
            <person name="Cheung F."/>
            <person name="De Mita S."/>
            <person name="Krishnakumar V."/>
            <person name="Gundlach H."/>
            <person name="Zhou S."/>
            <person name="Mudge J."/>
            <person name="Bharti A.K."/>
            <person name="Murray J.D."/>
            <person name="Naoumkina M.A."/>
            <person name="Rosen B."/>
            <person name="Silverstein K.A."/>
            <person name="Tang H."/>
            <person name="Rombauts S."/>
            <person name="Zhao P.X."/>
            <person name="Zhou P."/>
            <person name="Barbe V."/>
            <person name="Bardou P."/>
            <person name="Bechner M."/>
            <person name="Bellec A."/>
            <person name="Berger A."/>
            <person name="Berges H."/>
            <person name="Bidwell S."/>
            <person name="Bisseling T."/>
            <person name="Choisne N."/>
            <person name="Couloux A."/>
            <person name="Denny R."/>
            <person name="Deshpande S."/>
            <person name="Dai X."/>
            <person name="Doyle J.J."/>
            <person name="Dudez A.M."/>
            <person name="Farmer A.D."/>
            <person name="Fouteau S."/>
            <person name="Franken C."/>
            <person name="Gibelin C."/>
            <person name="Gish J."/>
            <person name="Goldstein S."/>
            <person name="Gonzalez A.J."/>
            <person name="Green P.J."/>
            <person name="Hallab A."/>
            <person name="Hartog M."/>
            <person name="Hua A."/>
            <person name="Humphray S.J."/>
            <person name="Jeong D.H."/>
            <person name="Jing Y."/>
            <person name="Jocker A."/>
            <person name="Kenton S.M."/>
            <person name="Kim D.J."/>
            <person name="Klee K."/>
            <person name="Lai H."/>
            <person name="Lang C."/>
            <person name="Lin S."/>
            <person name="Macmil S.L."/>
            <person name="Magdelenat G."/>
            <person name="Matthews L."/>
            <person name="McCorrison J."/>
            <person name="Monaghan E.L."/>
            <person name="Mun J.H."/>
            <person name="Najar F.Z."/>
            <person name="Nicholson C."/>
            <person name="Noirot C."/>
            <person name="O'Bleness M."/>
            <person name="Paule C.R."/>
            <person name="Poulain J."/>
            <person name="Prion F."/>
            <person name="Qin B."/>
            <person name="Qu C."/>
            <person name="Retzel E.F."/>
            <person name="Riddle C."/>
            <person name="Sallet E."/>
            <person name="Samain S."/>
            <person name="Samson N."/>
            <person name="Sanders I."/>
            <person name="Saurat O."/>
            <person name="Scarpelli C."/>
            <person name="Schiex T."/>
            <person name="Segurens B."/>
            <person name="Severin A.J."/>
            <person name="Sherrier D.J."/>
            <person name="Shi R."/>
            <person name="Sims S."/>
            <person name="Singer S.R."/>
            <person name="Sinharoy S."/>
            <person name="Sterck L."/>
            <person name="Viollet A."/>
            <person name="Wang B.B."/>
            <person name="Wang K."/>
            <person name="Wang M."/>
            <person name="Wang X."/>
            <person name="Warfsmann J."/>
            <person name="Weissenbach J."/>
            <person name="White D.D."/>
            <person name="White J.D."/>
            <person name="Wiley G.B."/>
            <person name="Wincker P."/>
            <person name="Xing Y."/>
            <person name="Yang L."/>
            <person name="Yao Z."/>
            <person name="Ying F."/>
            <person name="Zhai J."/>
            <person name="Zhou L."/>
            <person name="Zuber A."/>
            <person name="Denarie J."/>
            <person name="Dixon R.A."/>
            <person name="May G.D."/>
            <person name="Schwartz D.C."/>
            <person name="Rogers J."/>
            <person name="Quetier F."/>
            <person name="Town C.D."/>
            <person name="Roe B.A."/>
        </authorList>
    </citation>
    <scope>NUCLEOTIDE SEQUENCE [LARGE SCALE GENOMIC DNA]</scope>
    <source>
        <strain evidence="3">A17</strain>
        <strain evidence="5 6">cv. Jemalong A17</strain>
    </source>
</reference>
<dbReference type="AlphaFoldDB" id="G7IWG0"/>
<keyword evidence="6" id="KW-1185">Reference proteome</keyword>